<dbReference type="Gene3D" id="3.50.50.60">
    <property type="entry name" value="FAD/NAD(P)-binding domain"/>
    <property type="match status" value="2"/>
</dbReference>
<name>A0A4R1KDC3_9BACT</name>
<dbReference type="GO" id="GO:0016491">
    <property type="term" value="F:oxidoreductase activity"/>
    <property type="evidence" value="ECO:0007669"/>
    <property type="project" value="TreeGrafter"/>
</dbReference>
<evidence type="ECO:0000313" key="2">
    <source>
        <dbReference type="Proteomes" id="UP000294614"/>
    </source>
</evidence>
<dbReference type="AlphaFoldDB" id="A0A4R1KDC3"/>
<dbReference type="OrthoDB" id="9794630at2"/>
<dbReference type="RefSeq" id="WP_132871890.1">
    <property type="nucleotide sequence ID" value="NZ_SMGG01000003.1"/>
</dbReference>
<accession>A0A4R1KDC3</accession>
<dbReference type="Pfam" id="PF13450">
    <property type="entry name" value="NAD_binding_8"/>
    <property type="match status" value="1"/>
</dbReference>
<dbReference type="EMBL" id="SMGG01000003">
    <property type="protein sequence ID" value="TCK62097.1"/>
    <property type="molecule type" value="Genomic_DNA"/>
</dbReference>
<sequence>MAHFDFIVAGSGVSGMVFAQIMAAEGKKVLVLEKSERAGGCLASATYDNFWLELGGHTVYASYASYISAMKHAGLEENFLPRKKVPFRMLTSAGLVPITKCLNKLELALNVPSAFFTKKAGKTVREYYTKILGRGNYEKMFRPMIAAVISQEGSDFPADMMLKSRPKDKSLPRSFTLKGGMTEFINKAAKHGNINLKTSCGVESVSLSGGVYSIVAGGETFTSDNFVSAVYPAEAGRLLADVAPEASEILIPISSAKVESMGVIIKKEDVAVEELSFIIAADSEFTSVVSRDVAEDSKYRGFAFHFKPDRLTYEQKIAVAEKVLKTDKSKFAHVAETVHFCPTLKLGHEERMDRLDEIIQKVKGLYVTGNWFTGLAIEDCAFRSTAEANRAF</sequence>
<keyword evidence="2" id="KW-1185">Reference proteome</keyword>
<organism evidence="1 2">
    <name type="scientific">Seleniivibrio woodruffii</name>
    <dbReference type="NCBI Taxonomy" id="1078050"/>
    <lineage>
        <taxon>Bacteria</taxon>
        <taxon>Pseudomonadati</taxon>
        <taxon>Deferribacterota</taxon>
        <taxon>Deferribacteres</taxon>
        <taxon>Deferribacterales</taxon>
        <taxon>Geovibrionaceae</taxon>
        <taxon>Seleniivibrio</taxon>
    </lineage>
</organism>
<dbReference type="PANTHER" id="PTHR42923">
    <property type="entry name" value="PROTOPORPHYRINOGEN OXIDASE"/>
    <property type="match status" value="1"/>
</dbReference>
<dbReference type="Proteomes" id="UP000294614">
    <property type="component" value="Unassembled WGS sequence"/>
</dbReference>
<evidence type="ECO:0000313" key="1">
    <source>
        <dbReference type="EMBL" id="TCK62097.1"/>
    </source>
</evidence>
<reference evidence="1 2" key="1">
    <citation type="submission" date="2019-03" db="EMBL/GenBank/DDBJ databases">
        <title>Genomic Encyclopedia of Type Strains, Phase IV (KMG-IV): sequencing the most valuable type-strain genomes for metagenomic binning, comparative biology and taxonomic classification.</title>
        <authorList>
            <person name="Goeker M."/>
        </authorList>
    </citation>
    <scope>NUCLEOTIDE SEQUENCE [LARGE SCALE GENOMIC DNA]</scope>
    <source>
        <strain evidence="1 2">DSM 24984</strain>
    </source>
</reference>
<protein>
    <submittedName>
        <fullName evidence="1">Protoporphyrinogen oxidase</fullName>
    </submittedName>
</protein>
<proteinExistence type="predicted"/>
<comment type="caution">
    <text evidence="1">The sequence shown here is derived from an EMBL/GenBank/DDBJ whole genome shotgun (WGS) entry which is preliminary data.</text>
</comment>
<dbReference type="InterPro" id="IPR036188">
    <property type="entry name" value="FAD/NAD-bd_sf"/>
</dbReference>
<dbReference type="PANTHER" id="PTHR42923:SF3">
    <property type="entry name" value="PROTOPORPHYRINOGEN OXIDASE"/>
    <property type="match status" value="1"/>
</dbReference>
<dbReference type="SUPFAM" id="SSF51905">
    <property type="entry name" value="FAD/NAD(P)-binding domain"/>
    <property type="match status" value="1"/>
</dbReference>
<gene>
    <name evidence="1" type="ORF">C8D98_0607</name>
</gene>
<dbReference type="InterPro" id="IPR050464">
    <property type="entry name" value="Zeta_carotene_desat/Oxidored"/>
</dbReference>